<accession>A0A7W8E3C5</accession>
<name>A0A7W8E3C5_9BACT</name>
<sequence>MQATLLFPSEPGLTPEIPPTWGIGSDVYHITEKCNRLQAIHPNNRETGKPGIAMRQCFNCEDIIRTKRSG</sequence>
<keyword evidence="2" id="KW-1185">Reference proteome</keyword>
<evidence type="ECO:0000313" key="2">
    <source>
        <dbReference type="Proteomes" id="UP000540989"/>
    </source>
</evidence>
<evidence type="ECO:0000313" key="1">
    <source>
        <dbReference type="EMBL" id="MBB5057064.1"/>
    </source>
</evidence>
<reference evidence="1 2" key="1">
    <citation type="submission" date="2020-08" db="EMBL/GenBank/DDBJ databases">
        <title>Genomic Encyclopedia of Type Strains, Phase IV (KMG-V): Genome sequencing to study the core and pangenomes of soil and plant-associated prokaryotes.</title>
        <authorList>
            <person name="Whitman W."/>
        </authorList>
    </citation>
    <scope>NUCLEOTIDE SEQUENCE [LARGE SCALE GENOMIC DNA]</scope>
    <source>
        <strain evidence="1 2">M8UP14</strain>
    </source>
</reference>
<organism evidence="1 2">
    <name type="scientific">Granulicella aggregans</name>
    <dbReference type="NCBI Taxonomy" id="474949"/>
    <lineage>
        <taxon>Bacteria</taxon>
        <taxon>Pseudomonadati</taxon>
        <taxon>Acidobacteriota</taxon>
        <taxon>Terriglobia</taxon>
        <taxon>Terriglobales</taxon>
        <taxon>Acidobacteriaceae</taxon>
        <taxon>Granulicella</taxon>
    </lineage>
</organism>
<dbReference type="Proteomes" id="UP000540989">
    <property type="component" value="Unassembled WGS sequence"/>
</dbReference>
<proteinExistence type="predicted"/>
<gene>
    <name evidence="1" type="ORF">HDF16_001749</name>
</gene>
<protein>
    <submittedName>
        <fullName evidence="1">Uncharacterized protein</fullName>
    </submittedName>
</protein>
<dbReference type="RefSeq" id="WP_184215530.1">
    <property type="nucleotide sequence ID" value="NZ_JACHIP010000002.1"/>
</dbReference>
<dbReference type="AlphaFoldDB" id="A0A7W8E3C5"/>
<dbReference type="EMBL" id="JACHIP010000002">
    <property type="protein sequence ID" value="MBB5057064.1"/>
    <property type="molecule type" value="Genomic_DNA"/>
</dbReference>
<comment type="caution">
    <text evidence="1">The sequence shown here is derived from an EMBL/GenBank/DDBJ whole genome shotgun (WGS) entry which is preliminary data.</text>
</comment>